<sequence>MHLPWCALFTTAAFCSPLHSTALAPDAPVGLEQQQHQHQQEDGTVKKEEIQNANHVFNAIHSSMRQWGSSVHHNGMSYFLATVPEGIQFYHGRATKEPVKGIEWLAFEPEHALVFARPRGPPGGPGGPGGHHGKKGKGEAGPPLPPHGLDGEDGLPAGYLHTYKTAHPLSLLYIDGMSAGKTEKGTLDSTDTVLIDVDVSGDVMHNENERAMQLCNRSRDEWGGRIDGFLRMEMGFEIILCDFEKHLTVERITQVKQESRFGKPGKGGPGGGGGDAGFAYYQAVAARFDGIGGDRVGLDYENFVSAFTYPADLFQDGELPRLQNVSNETITKIRDDITEMVLSHAPADVAASINWQSVADMVVARFAARLKYLALGEIESLDAFRNIIDYLLRPFIDYSARNTTLEVSRCAAQFMPHGHRPCLAADAIFTVATQICSTLSEAYEEENYAVATASIQSLTDWLQWTTWKRCSGCAWDEVCFIPIWPAGRTRDYVHPMCQKEIPQDREDNYWGGWARPPKRGDDGVPEGPYPPPPPPPAPGMWAEKDFIRVLPEKFDDELKV</sequence>
<dbReference type="AlphaFoldDB" id="A0A9P4HWI3"/>
<dbReference type="PANTHER" id="PTHR35204">
    <property type="entry name" value="YALI0A21131P"/>
    <property type="match status" value="1"/>
</dbReference>
<feature type="signal peptide" evidence="2">
    <location>
        <begin position="1"/>
        <end position="20"/>
    </location>
</feature>
<proteinExistence type="predicted"/>
<dbReference type="PANTHER" id="PTHR35204:SF1">
    <property type="entry name" value="ENTEROTOXIN"/>
    <property type="match status" value="1"/>
</dbReference>
<organism evidence="3 4">
    <name type="scientific">Saccharata proteae CBS 121410</name>
    <dbReference type="NCBI Taxonomy" id="1314787"/>
    <lineage>
        <taxon>Eukaryota</taxon>
        <taxon>Fungi</taxon>
        <taxon>Dikarya</taxon>
        <taxon>Ascomycota</taxon>
        <taxon>Pezizomycotina</taxon>
        <taxon>Dothideomycetes</taxon>
        <taxon>Dothideomycetes incertae sedis</taxon>
        <taxon>Botryosphaeriales</taxon>
        <taxon>Saccharataceae</taxon>
        <taxon>Saccharata</taxon>
    </lineage>
</organism>
<gene>
    <name evidence="3" type="ORF">K490DRAFT_41991</name>
</gene>
<evidence type="ECO:0000256" key="1">
    <source>
        <dbReference type="SAM" id="MobiDB-lite"/>
    </source>
</evidence>
<dbReference type="Proteomes" id="UP000799776">
    <property type="component" value="Unassembled WGS sequence"/>
</dbReference>
<dbReference type="EMBL" id="ML978720">
    <property type="protein sequence ID" value="KAF2087319.1"/>
    <property type="molecule type" value="Genomic_DNA"/>
</dbReference>
<feature type="compositionally biased region" description="Pro residues" evidence="1">
    <location>
        <begin position="527"/>
        <end position="538"/>
    </location>
</feature>
<protein>
    <submittedName>
        <fullName evidence="3">Uncharacterized protein</fullName>
    </submittedName>
</protein>
<comment type="caution">
    <text evidence="3">The sequence shown here is derived from an EMBL/GenBank/DDBJ whole genome shotgun (WGS) entry which is preliminary data.</text>
</comment>
<keyword evidence="2" id="KW-0732">Signal</keyword>
<dbReference type="InterPro" id="IPR038921">
    <property type="entry name" value="YOR389W-like"/>
</dbReference>
<evidence type="ECO:0000313" key="3">
    <source>
        <dbReference type="EMBL" id="KAF2087319.1"/>
    </source>
</evidence>
<keyword evidence="4" id="KW-1185">Reference proteome</keyword>
<feature type="region of interest" description="Disordered" evidence="1">
    <location>
        <begin position="508"/>
        <end position="541"/>
    </location>
</feature>
<feature type="region of interest" description="Disordered" evidence="1">
    <location>
        <begin position="115"/>
        <end position="152"/>
    </location>
</feature>
<accession>A0A9P4HWI3</accession>
<evidence type="ECO:0000256" key="2">
    <source>
        <dbReference type="SAM" id="SignalP"/>
    </source>
</evidence>
<feature type="chain" id="PRO_5040340348" evidence="2">
    <location>
        <begin position="21"/>
        <end position="560"/>
    </location>
</feature>
<reference evidence="3" key="1">
    <citation type="journal article" date="2020" name="Stud. Mycol.">
        <title>101 Dothideomycetes genomes: a test case for predicting lifestyles and emergence of pathogens.</title>
        <authorList>
            <person name="Haridas S."/>
            <person name="Albert R."/>
            <person name="Binder M."/>
            <person name="Bloem J."/>
            <person name="Labutti K."/>
            <person name="Salamov A."/>
            <person name="Andreopoulos B."/>
            <person name="Baker S."/>
            <person name="Barry K."/>
            <person name="Bills G."/>
            <person name="Bluhm B."/>
            <person name="Cannon C."/>
            <person name="Castanera R."/>
            <person name="Culley D."/>
            <person name="Daum C."/>
            <person name="Ezra D."/>
            <person name="Gonzalez J."/>
            <person name="Henrissat B."/>
            <person name="Kuo A."/>
            <person name="Liang C."/>
            <person name="Lipzen A."/>
            <person name="Lutzoni F."/>
            <person name="Magnuson J."/>
            <person name="Mondo S."/>
            <person name="Nolan M."/>
            <person name="Ohm R."/>
            <person name="Pangilinan J."/>
            <person name="Park H.-J."/>
            <person name="Ramirez L."/>
            <person name="Alfaro M."/>
            <person name="Sun H."/>
            <person name="Tritt A."/>
            <person name="Yoshinaga Y."/>
            <person name="Zwiers L.-H."/>
            <person name="Turgeon B."/>
            <person name="Goodwin S."/>
            <person name="Spatafora J."/>
            <person name="Crous P."/>
            <person name="Grigoriev I."/>
        </authorList>
    </citation>
    <scope>NUCLEOTIDE SEQUENCE</scope>
    <source>
        <strain evidence="3">CBS 121410</strain>
    </source>
</reference>
<name>A0A9P4HWI3_9PEZI</name>
<evidence type="ECO:0000313" key="4">
    <source>
        <dbReference type="Proteomes" id="UP000799776"/>
    </source>
</evidence>
<dbReference type="OrthoDB" id="10261782at2759"/>